<gene>
    <name evidence="1" type="ORF">Vbra_3200</name>
</gene>
<accession>A0A0G4G6W2</accession>
<reference evidence="1 2" key="1">
    <citation type="submission" date="2014-11" db="EMBL/GenBank/DDBJ databases">
        <authorList>
            <person name="Zhu J."/>
            <person name="Qi W."/>
            <person name="Song R."/>
        </authorList>
    </citation>
    <scope>NUCLEOTIDE SEQUENCE [LARGE SCALE GENOMIC DNA]</scope>
</reference>
<dbReference type="EMBL" id="CDMY01000581">
    <property type="protein sequence ID" value="CEM24453.1"/>
    <property type="molecule type" value="Genomic_DNA"/>
</dbReference>
<organism evidence="1 2">
    <name type="scientific">Vitrella brassicaformis (strain CCMP3155)</name>
    <dbReference type="NCBI Taxonomy" id="1169540"/>
    <lineage>
        <taxon>Eukaryota</taxon>
        <taxon>Sar</taxon>
        <taxon>Alveolata</taxon>
        <taxon>Colpodellida</taxon>
        <taxon>Vitrellaceae</taxon>
        <taxon>Vitrella</taxon>
    </lineage>
</organism>
<evidence type="ECO:0008006" key="3">
    <source>
        <dbReference type="Google" id="ProtNLM"/>
    </source>
</evidence>
<protein>
    <recommendedName>
        <fullName evidence="3">TLDc domain-containing protein</fullName>
    </recommendedName>
</protein>
<dbReference type="Proteomes" id="UP000041254">
    <property type="component" value="Unassembled WGS sequence"/>
</dbReference>
<dbReference type="InParanoid" id="A0A0G4G6W2"/>
<dbReference type="VEuPathDB" id="CryptoDB:Vbra_3200"/>
<dbReference type="AlphaFoldDB" id="A0A0G4G6W2"/>
<name>A0A0G4G6W2_VITBC</name>
<sequence>MNGTHLSMRRVDLIGGHAHHKRKTVKATGPEQCVEQLLRCVGDKQRLLFVIRKDHYVFGAFLSAGLEPPDHPTWSNLNEYRCDVWHLCGGRGGWGGGSKEEAIRHANTHNKVFAPAALQAAGIDAPHVYELTFIPVYIDCNEKTCLTETPEFKYFPPDSLHCPFIRDFFDFVGGDVYVKTS</sequence>
<proteinExistence type="predicted"/>
<evidence type="ECO:0000313" key="2">
    <source>
        <dbReference type="Proteomes" id="UP000041254"/>
    </source>
</evidence>
<keyword evidence="2" id="KW-1185">Reference proteome</keyword>
<evidence type="ECO:0000313" key="1">
    <source>
        <dbReference type="EMBL" id="CEM24453.1"/>
    </source>
</evidence>